<proteinExistence type="predicted"/>
<reference evidence="1 2" key="1">
    <citation type="submission" date="2019-03" db="EMBL/GenBank/DDBJ databases">
        <title>Sequencing the genomes of 1000 actinobacteria strains.</title>
        <authorList>
            <person name="Klenk H.-P."/>
        </authorList>
    </citation>
    <scope>NUCLEOTIDE SEQUENCE [LARGE SCALE GENOMIC DNA]</scope>
    <source>
        <strain evidence="1 2">DSM 44969</strain>
    </source>
</reference>
<gene>
    <name evidence="1" type="ORF">EV378_6327</name>
</gene>
<accession>A0A4V2PHW3</accession>
<protein>
    <submittedName>
        <fullName evidence="1">Uncharacterized protein</fullName>
    </submittedName>
</protein>
<sequence>MKFVKLLFLAVLAGVAATVIASADEIERYRKISAM</sequence>
<name>A0A4V2PHW3_PSEEN</name>
<keyword evidence="2" id="KW-1185">Reference proteome</keyword>
<dbReference type="EMBL" id="SMFZ01000002">
    <property type="protein sequence ID" value="TCK22326.1"/>
    <property type="molecule type" value="Genomic_DNA"/>
</dbReference>
<dbReference type="Proteomes" id="UP000295560">
    <property type="component" value="Unassembled WGS sequence"/>
</dbReference>
<comment type="caution">
    <text evidence="1">The sequence shown here is derived from an EMBL/GenBank/DDBJ whole genome shotgun (WGS) entry which is preliminary data.</text>
</comment>
<evidence type="ECO:0000313" key="2">
    <source>
        <dbReference type="Proteomes" id="UP000295560"/>
    </source>
</evidence>
<dbReference type="AlphaFoldDB" id="A0A4V2PHW3"/>
<organism evidence="1 2">
    <name type="scientific">Pseudonocardia endophytica</name>
    <dbReference type="NCBI Taxonomy" id="401976"/>
    <lineage>
        <taxon>Bacteria</taxon>
        <taxon>Bacillati</taxon>
        <taxon>Actinomycetota</taxon>
        <taxon>Actinomycetes</taxon>
        <taxon>Pseudonocardiales</taxon>
        <taxon>Pseudonocardiaceae</taxon>
        <taxon>Pseudonocardia</taxon>
    </lineage>
</organism>
<evidence type="ECO:0000313" key="1">
    <source>
        <dbReference type="EMBL" id="TCK22326.1"/>
    </source>
</evidence>